<comment type="caution">
    <text evidence="1">The sequence shown here is derived from an EMBL/GenBank/DDBJ whole genome shotgun (WGS) entry which is preliminary data.</text>
</comment>
<reference evidence="1 2" key="1">
    <citation type="submission" date="2019-05" db="EMBL/GenBank/DDBJ databases">
        <title>Another draft genome of Portunus trituberculatus and its Hox gene families provides insights of decapod evolution.</title>
        <authorList>
            <person name="Jeong J.-H."/>
            <person name="Song I."/>
            <person name="Kim S."/>
            <person name="Choi T."/>
            <person name="Kim D."/>
            <person name="Ryu S."/>
            <person name="Kim W."/>
        </authorList>
    </citation>
    <scope>NUCLEOTIDE SEQUENCE [LARGE SCALE GENOMIC DNA]</scope>
    <source>
        <tissue evidence="1">Muscle</tissue>
    </source>
</reference>
<protein>
    <submittedName>
        <fullName evidence="1">Uncharacterized protein</fullName>
    </submittedName>
</protein>
<dbReference type="AlphaFoldDB" id="A0A5B7I7E0"/>
<keyword evidence="2" id="KW-1185">Reference proteome</keyword>
<dbReference type="EMBL" id="VSRR010047911">
    <property type="protein sequence ID" value="MPC78223.1"/>
    <property type="molecule type" value="Genomic_DNA"/>
</dbReference>
<accession>A0A5B7I7E0</accession>
<dbReference type="Proteomes" id="UP000324222">
    <property type="component" value="Unassembled WGS sequence"/>
</dbReference>
<proteinExistence type="predicted"/>
<gene>
    <name evidence="1" type="ORF">E2C01_072706</name>
</gene>
<sequence>MCDTCSRLEEAVAEGTGYRIQPSHLSEMEHGETCHVPITTYNRFFILCEQVDELEETRVVTDLCEASYLVSGDTATLEPHCITSLLLFEDMKMTPKITHFMSSTQVLYKRCPAYPFRRTDGKIQGYDEEV</sequence>
<name>A0A5B7I7E0_PORTR</name>
<evidence type="ECO:0000313" key="1">
    <source>
        <dbReference type="EMBL" id="MPC78223.1"/>
    </source>
</evidence>
<organism evidence="1 2">
    <name type="scientific">Portunus trituberculatus</name>
    <name type="common">Swimming crab</name>
    <name type="synonym">Neptunus trituberculatus</name>
    <dbReference type="NCBI Taxonomy" id="210409"/>
    <lineage>
        <taxon>Eukaryota</taxon>
        <taxon>Metazoa</taxon>
        <taxon>Ecdysozoa</taxon>
        <taxon>Arthropoda</taxon>
        <taxon>Crustacea</taxon>
        <taxon>Multicrustacea</taxon>
        <taxon>Malacostraca</taxon>
        <taxon>Eumalacostraca</taxon>
        <taxon>Eucarida</taxon>
        <taxon>Decapoda</taxon>
        <taxon>Pleocyemata</taxon>
        <taxon>Brachyura</taxon>
        <taxon>Eubrachyura</taxon>
        <taxon>Portunoidea</taxon>
        <taxon>Portunidae</taxon>
        <taxon>Portuninae</taxon>
        <taxon>Portunus</taxon>
    </lineage>
</organism>
<evidence type="ECO:0000313" key="2">
    <source>
        <dbReference type="Proteomes" id="UP000324222"/>
    </source>
</evidence>